<gene>
    <name evidence="2" type="ORF">RDI58_014648</name>
</gene>
<name>A0AAN8TCQ8_SOLBU</name>
<dbReference type="Pfam" id="PF05907">
    <property type="entry name" value="CXXC_Zn-b_euk"/>
    <property type="match status" value="1"/>
</dbReference>
<evidence type="ECO:0000313" key="3">
    <source>
        <dbReference type="Proteomes" id="UP001371456"/>
    </source>
</evidence>
<proteinExistence type="predicted"/>
<evidence type="ECO:0000313" key="2">
    <source>
        <dbReference type="EMBL" id="KAK6786123.1"/>
    </source>
</evidence>
<reference evidence="2 3" key="1">
    <citation type="submission" date="2024-02" db="EMBL/GenBank/DDBJ databases">
        <title>de novo genome assembly of Solanum bulbocastanum strain 11H21.</title>
        <authorList>
            <person name="Hosaka A.J."/>
        </authorList>
    </citation>
    <scope>NUCLEOTIDE SEQUENCE [LARGE SCALE GENOMIC DNA]</scope>
    <source>
        <tissue evidence="2">Young leaves</tissue>
    </source>
</reference>
<keyword evidence="1" id="KW-1133">Transmembrane helix</keyword>
<feature type="transmembrane region" description="Helical" evidence="1">
    <location>
        <begin position="101"/>
        <end position="118"/>
    </location>
</feature>
<sequence length="163" mass="18743">MDRCKRVGTVSLISSFEIEFMVADSETYVPLMMFECDGMVSKDYTFNRDWKLIIGSDNFFEVNLVGKKFKGIQQEYVGLIATYVPFMMFECDGWFSKITPSMGIGSLLLLVFVTYILIRLKLYGSDNFFEVNLVGKKFKGIQQEYGDMQSVVKNIKGRFTLQS</sequence>
<keyword evidence="1" id="KW-0812">Transmembrane</keyword>
<dbReference type="Proteomes" id="UP001371456">
    <property type="component" value="Unassembled WGS sequence"/>
</dbReference>
<dbReference type="AlphaFoldDB" id="A0AAN8TCQ8"/>
<accession>A0AAN8TCQ8</accession>
<evidence type="ECO:0000256" key="1">
    <source>
        <dbReference type="SAM" id="Phobius"/>
    </source>
</evidence>
<dbReference type="InterPro" id="IPR008584">
    <property type="entry name" value="CXXC_Zn-binding_euk"/>
</dbReference>
<keyword evidence="3" id="KW-1185">Reference proteome</keyword>
<comment type="caution">
    <text evidence="2">The sequence shown here is derived from an EMBL/GenBank/DDBJ whole genome shotgun (WGS) entry which is preliminary data.</text>
</comment>
<dbReference type="EMBL" id="JBANQN010000006">
    <property type="protein sequence ID" value="KAK6786123.1"/>
    <property type="molecule type" value="Genomic_DNA"/>
</dbReference>
<keyword evidence="1" id="KW-0472">Membrane</keyword>
<organism evidence="2 3">
    <name type="scientific">Solanum bulbocastanum</name>
    <name type="common">Wild potato</name>
    <dbReference type="NCBI Taxonomy" id="147425"/>
    <lineage>
        <taxon>Eukaryota</taxon>
        <taxon>Viridiplantae</taxon>
        <taxon>Streptophyta</taxon>
        <taxon>Embryophyta</taxon>
        <taxon>Tracheophyta</taxon>
        <taxon>Spermatophyta</taxon>
        <taxon>Magnoliopsida</taxon>
        <taxon>eudicotyledons</taxon>
        <taxon>Gunneridae</taxon>
        <taxon>Pentapetalae</taxon>
        <taxon>asterids</taxon>
        <taxon>lamiids</taxon>
        <taxon>Solanales</taxon>
        <taxon>Solanaceae</taxon>
        <taxon>Solanoideae</taxon>
        <taxon>Solaneae</taxon>
        <taxon>Solanum</taxon>
    </lineage>
</organism>
<protein>
    <submittedName>
        <fullName evidence="2">Uncharacterized protein</fullName>
    </submittedName>
</protein>